<evidence type="ECO:0000256" key="1">
    <source>
        <dbReference type="ARBA" id="ARBA00001946"/>
    </source>
</evidence>
<dbReference type="InterPro" id="IPR052038">
    <property type="entry name" value="Type-VII_TA_antitoxin"/>
</dbReference>
<dbReference type="Proteomes" id="UP000183085">
    <property type="component" value="Unassembled WGS sequence"/>
</dbReference>
<evidence type="ECO:0000256" key="2">
    <source>
        <dbReference type="ARBA" id="ARBA00022649"/>
    </source>
</evidence>
<sequence>MMEQHTIKLEEIKKVLKENKTILSNEFKIKEIGLFGSYLRDEAKEDSDIDVLVEFNKTVGLLEFIALENHLSDTLGIKVDLVMKSALKPRIGRHILEEVVYL</sequence>
<dbReference type="Pfam" id="PF01909">
    <property type="entry name" value="NTP_transf_2"/>
    <property type="match status" value="1"/>
</dbReference>
<name>A0A1J5E024_9BACT</name>
<feature type="domain" description="Polymerase nucleotidyl transferase" evidence="10">
    <location>
        <begin position="17"/>
        <end position="101"/>
    </location>
</feature>
<dbReference type="PANTHER" id="PTHR33571:SF19">
    <property type="entry name" value="PROTEIN ADENYLYLTRANSFERASE MJ0128-RELATED"/>
    <property type="match status" value="1"/>
</dbReference>
<dbReference type="STRING" id="1817895.AUJ95_07460"/>
<dbReference type="Gene3D" id="3.30.460.10">
    <property type="entry name" value="Beta Polymerase, domain 2"/>
    <property type="match status" value="1"/>
</dbReference>
<keyword evidence="2" id="KW-1277">Toxin-antitoxin system</keyword>
<comment type="caution">
    <text evidence="11">The sequence shown here is derived from an EMBL/GenBank/DDBJ whole genome shotgun (WGS) entry which is preliminary data.</text>
</comment>
<protein>
    <recommendedName>
        <fullName evidence="10">Polymerase nucleotidyl transferase domain-containing protein</fullName>
    </recommendedName>
</protein>
<comment type="similarity">
    <text evidence="9">Belongs to the MntA antitoxin family.</text>
</comment>
<dbReference type="CDD" id="cd05403">
    <property type="entry name" value="NT_KNTase_like"/>
    <property type="match status" value="1"/>
</dbReference>
<evidence type="ECO:0000256" key="3">
    <source>
        <dbReference type="ARBA" id="ARBA00022679"/>
    </source>
</evidence>
<organism evidence="11 12">
    <name type="scientific">Candidatus Desantisbacteria bacterium CG2_30_40_21</name>
    <dbReference type="NCBI Taxonomy" id="1817895"/>
    <lineage>
        <taxon>Bacteria</taxon>
        <taxon>Candidatus Desantisiibacteriota</taxon>
    </lineage>
</organism>
<dbReference type="PANTHER" id="PTHR33571">
    <property type="entry name" value="SSL8005 PROTEIN"/>
    <property type="match status" value="1"/>
</dbReference>
<keyword evidence="7" id="KW-0067">ATP-binding</keyword>
<dbReference type="GO" id="GO:0046872">
    <property type="term" value="F:metal ion binding"/>
    <property type="evidence" value="ECO:0007669"/>
    <property type="project" value="UniProtKB-KW"/>
</dbReference>
<evidence type="ECO:0000313" key="12">
    <source>
        <dbReference type="Proteomes" id="UP000183085"/>
    </source>
</evidence>
<evidence type="ECO:0000313" key="11">
    <source>
        <dbReference type="EMBL" id="OIP37954.1"/>
    </source>
</evidence>
<keyword evidence="4" id="KW-0548">Nucleotidyltransferase</keyword>
<dbReference type="GO" id="GO:0016779">
    <property type="term" value="F:nucleotidyltransferase activity"/>
    <property type="evidence" value="ECO:0007669"/>
    <property type="project" value="UniProtKB-KW"/>
</dbReference>
<evidence type="ECO:0000256" key="9">
    <source>
        <dbReference type="ARBA" id="ARBA00038276"/>
    </source>
</evidence>
<keyword evidence="5" id="KW-0479">Metal-binding</keyword>
<comment type="cofactor">
    <cofactor evidence="1">
        <name>Mg(2+)</name>
        <dbReference type="ChEBI" id="CHEBI:18420"/>
    </cofactor>
</comment>
<evidence type="ECO:0000256" key="5">
    <source>
        <dbReference type="ARBA" id="ARBA00022723"/>
    </source>
</evidence>
<gene>
    <name evidence="11" type="ORF">AUJ95_07460</name>
</gene>
<evidence type="ECO:0000256" key="7">
    <source>
        <dbReference type="ARBA" id="ARBA00022840"/>
    </source>
</evidence>
<reference evidence="11 12" key="1">
    <citation type="journal article" date="2016" name="Environ. Microbiol.">
        <title>Genomic resolution of a cold subsurface aquifer community provides metabolic insights for novel microbes adapted to high CO concentrations.</title>
        <authorList>
            <person name="Probst A.J."/>
            <person name="Castelle C.J."/>
            <person name="Singh A."/>
            <person name="Brown C.T."/>
            <person name="Anantharaman K."/>
            <person name="Sharon I."/>
            <person name="Hug L.A."/>
            <person name="Burstein D."/>
            <person name="Emerson J.B."/>
            <person name="Thomas B.C."/>
            <person name="Banfield J.F."/>
        </authorList>
    </citation>
    <scope>NUCLEOTIDE SEQUENCE [LARGE SCALE GENOMIC DNA]</scope>
    <source>
        <strain evidence="11">CG2_30_40_21</strain>
    </source>
</reference>
<dbReference type="InterPro" id="IPR002934">
    <property type="entry name" value="Polymerase_NTP_transf_dom"/>
</dbReference>
<dbReference type="InterPro" id="IPR043519">
    <property type="entry name" value="NT_sf"/>
</dbReference>
<keyword evidence="6" id="KW-0547">Nucleotide-binding</keyword>
<dbReference type="AlphaFoldDB" id="A0A1J5E024"/>
<evidence type="ECO:0000256" key="6">
    <source>
        <dbReference type="ARBA" id="ARBA00022741"/>
    </source>
</evidence>
<proteinExistence type="inferred from homology"/>
<keyword evidence="8" id="KW-0460">Magnesium</keyword>
<accession>A0A1J5E024</accession>
<dbReference type="GO" id="GO:0005524">
    <property type="term" value="F:ATP binding"/>
    <property type="evidence" value="ECO:0007669"/>
    <property type="project" value="UniProtKB-KW"/>
</dbReference>
<keyword evidence="3" id="KW-0808">Transferase</keyword>
<evidence type="ECO:0000259" key="10">
    <source>
        <dbReference type="Pfam" id="PF01909"/>
    </source>
</evidence>
<evidence type="ECO:0000256" key="8">
    <source>
        <dbReference type="ARBA" id="ARBA00022842"/>
    </source>
</evidence>
<evidence type="ECO:0000256" key="4">
    <source>
        <dbReference type="ARBA" id="ARBA00022695"/>
    </source>
</evidence>
<dbReference type="EMBL" id="MNYI01000192">
    <property type="protein sequence ID" value="OIP37954.1"/>
    <property type="molecule type" value="Genomic_DNA"/>
</dbReference>
<dbReference type="SUPFAM" id="SSF81301">
    <property type="entry name" value="Nucleotidyltransferase"/>
    <property type="match status" value="1"/>
</dbReference>